<dbReference type="AlphaFoldDB" id="A0A2N7PNY5"/>
<dbReference type="FunFam" id="1.20.58.220:FF:000004">
    <property type="entry name" value="Phosphate-specific transport system accessory protein PhoU"/>
    <property type="match status" value="1"/>
</dbReference>
<evidence type="ECO:0000256" key="6">
    <source>
        <dbReference type="ARBA" id="ARBA00022490"/>
    </source>
</evidence>
<keyword evidence="6" id="KW-0963">Cytoplasm</keyword>
<proteinExistence type="inferred from homology"/>
<comment type="caution">
    <text evidence="11">The sequence shown here is derived from an EMBL/GenBank/DDBJ whole genome shotgun (WGS) entry which is preliminary data.</text>
</comment>
<dbReference type="PANTHER" id="PTHR42930">
    <property type="entry name" value="PHOSPHATE-SPECIFIC TRANSPORT SYSTEM ACCESSORY PROTEIN PHOU"/>
    <property type="match status" value="1"/>
</dbReference>
<dbReference type="InterPro" id="IPR018445">
    <property type="entry name" value="Put_Phosphate_transp_reg"/>
</dbReference>
<protein>
    <recommendedName>
        <fullName evidence="9">Phosphate-specific transport system accessory protein PhoU homolog</fullName>
    </recommendedName>
</protein>
<evidence type="ECO:0000259" key="10">
    <source>
        <dbReference type="Pfam" id="PF01895"/>
    </source>
</evidence>
<gene>
    <name evidence="11" type="primary">phoU</name>
    <name evidence="11" type="ORF">C0190_03150</name>
</gene>
<feature type="domain" description="PhoU" evidence="10">
    <location>
        <begin position="123"/>
        <end position="206"/>
    </location>
</feature>
<dbReference type="PANTHER" id="PTHR42930:SF3">
    <property type="entry name" value="PHOSPHATE-SPECIFIC TRANSPORT SYSTEM ACCESSORY PROTEIN PHOU"/>
    <property type="match status" value="1"/>
</dbReference>
<comment type="similarity">
    <text evidence="3">Belongs to the UPF0111 family.</text>
</comment>
<dbReference type="SUPFAM" id="SSF109755">
    <property type="entry name" value="PhoU-like"/>
    <property type="match status" value="2"/>
</dbReference>
<dbReference type="InterPro" id="IPR026022">
    <property type="entry name" value="PhoU_dom"/>
</dbReference>
<dbReference type="Pfam" id="PF01865">
    <property type="entry name" value="PhoU_div"/>
    <property type="match status" value="1"/>
</dbReference>
<dbReference type="Proteomes" id="UP000235460">
    <property type="component" value="Unassembled WGS sequence"/>
</dbReference>
<dbReference type="GO" id="GO:0030643">
    <property type="term" value="P:intracellular phosphate ion homeostasis"/>
    <property type="evidence" value="ECO:0007669"/>
    <property type="project" value="InterPro"/>
</dbReference>
<sequence length="445" mass="51306">MARIALEKELQILKNLLLDMAKIVDEMVNGAILAIDKLNPELAKRVIEFDDQVDYYENMVSQTALEIIALQQPVAKDLRFIITAIDIAKNLERIADQSVNIAFRVLDIYNIREKSIPQCKVTIIEMANEALYMLQSAINAFVTESVQKAYSVIEYDDIVDRFQRDNIEQIKDCMKGNAELIEIGIDYIIVVQNLERVGDLATNIAEGVIFTVEGKIPKLESEKIKELKEMVLKELPVFDLLKKHAHLVLECVERLSLALEAYNTKNFTRLEEIAKHIIEIEKEADQMKRNIRGHLPKGIILPVERFELFLYLKEQDAIADVAEEILNWLSFKYLEIPKSLFKEIETLLNKSIESLKYLEALIDYSADFLITKNENSRNQAKEIVRTIRYSQYLAEEFGNKVKKEIFSKIEDPLTLFYILKLVDLILSIPHHAENTADLMRAMIAK</sequence>
<comment type="subcellular location">
    <subcellularLocation>
        <location evidence="1">Cytoplasm</location>
    </subcellularLocation>
</comment>
<evidence type="ECO:0000256" key="4">
    <source>
        <dbReference type="ARBA" id="ARBA00011738"/>
    </source>
</evidence>
<comment type="function">
    <text evidence="8">Plays a role in the regulation of phosphate uptake.</text>
</comment>
<evidence type="ECO:0000256" key="1">
    <source>
        <dbReference type="ARBA" id="ARBA00004496"/>
    </source>
</evidence>
<evidence type="ECO:0000256" key="2">
    <source>
        <dbReference type="ARBA" id="ARBA00008107"/>
    </source>
</evidence>
<dbReference type="GO" id="GO:0005737">
    <property type="term" value="C:cytoplasm"/>
    <property type="evidence" value="ECO:0007669"/>
    <property type="project" value="UniProtKB-SubCell"/>
</dbReference>
<dbReference type="GO" id="GO:0006817">
    <property type="term" value="P:phosphate ion transport"/>
    <property type="evidence" value="ECO:0007669"/>
    <property type="project" value="UniProtKB-KW"/>
</dbReference>
<evidence type="ECO:0000256" key="5">
    <source>
        <dbReference type="ARBA" id="ARBA00022448"/>
    </source>
</evidence>
<evidence type="ECO:0000256" key="8">
    <source>
        <dbReference type="ARBA" id="ARBA00056181"/>
    </source>
</evidence>
<dbReference type="Gene3D" id="1.20.58.220">
    <property type="entry name" value="Phosphate transport system protein phou homolog 2, domain 2"/>
    <property type="match status" value="2"/>
</dbReference>
<name>A0A2N7PNY5_9BACT</name>
<evidence type="ECO:0000313" key="11">
    <source>
        <dbReference type="EMBL" id="PMP67500.1"/>
    </source>
</evidence>
<evidence type="ECO:0000313" key="12">
    <source>
        <dbReference type="Proteomes" id="UP000235460"/>
    </source>
</evidence>
<feature type="domain" description="PhoU" evidence="10">
    <location>
        <begin position="17"/>
        <end position="104"/>
    </location>
</feature>
<dbReference type="GO" id="GO:0045936">
    <property type="term" value="P:negative regulation of phosphate metabolic process"/>
    <property type="evidence" value="ECO:0007669"/>
    <property type="project" value="InterPro"/>
</dbReference>
<evidence type="ECO:0000256" key="9">
    <source>
        <dbReference type="ARBA" id="ARBA00069911"/>
    </source>
</evidence>
<comment type="similarity">
    <text evidence="2">Belongs to the PhoU family.</text>
</comment>
<dbReference type="NCBIfam" id="TIGR02135">
    <property type="entry name" value="phoU_full"/>
    <property type="match status" value="1"/>
</dbReference>
<keyword evidence="5" id="KW-0813">Transport</keyword>
<dbReference type="EMBL" id="PNIK01000047">
    <property type="protein sequence ID" value="PMP67500.1"/>
    <property type="molecule type" value="Genomic_DNA"/>
</dbReference>
<comment type="subunit">
    <text evidence="4">Homodimer.</text>
</comment>
<dbReference type="Pfam" id="PF01895">
    <property type="entry name" value="PhoU"/>
    <property type="match status" value="2"/>
</dbReference>
<dbReference type="InterPro" id="IPR028366">
    <property type="entry name" value="PhoU"/>
</dbReference>
<organism evidence="11 12">
    <name type="scientific">Thermodesulfobacterium geofontis</name>
    <dbReference type="NCBI Taxonomy" id="1295609"/>
    <lineage>
        <taxon>Bacteria</taxon>
        <taxon>Pseudomonadati</taxon>
        <taxon>Thermodesulfobacteriota</taxon>
        <taxon>Thermodesulfobacteria</taxon>
        <taxon>Thermodesulfobacteriales</taxon>
        <taxon>Thermodesulfobacteriaceae</taxon>
        <taxon>Thermodesulfobacterium</taxon>
    </lineage>
</organism>
<evidence type="ECO:0000256" key="3">
    <source>
        <dbReference type="ARBA" id="ARBA00008591"/>
    </source>
</evidence>
<reference evidence="11 12" key="1">
    <citation type="submission" date="2018-01" db="EMBL/GenBank/DDBJ databases">
        <title>Metagenomic assembled genomes from two thermal pools in the Uzon Caldera, Kamchatka, Russia.</title>
        <authorList>
            <person name="Wilkins L."/>
            <person name="Ettinger C."/>
        </authorList>
    </citation>
    <scope>NUCLEOTIDE SEQUENCE [LARGE SCALE GENOMIC DNA]</scope>
    <source>
        <strain evidence="11">ZAV-08</strain>
    </source>
</reference>
<keyword evidence="7" id="KW-0592">Phosphate transport</keyword>
<accession>A0A2N7PNY5</accession>
<dbReference type="InterPro" id="IPR038078">
    <property type="entry name" value="PhoU-like_sf"/>
</dbReference>
<evidence type="ECO:0000256" key="7">
    <source>
        <dbReference type="ARBA" id="ARBA00022592"/>
    </source>
</evidence>